<accession>A0A381T6Y7</accession>
<reference evidence="2" key="1">
    <citation type="submission" date="2018-05" db="EMBL/GenBank/DDBJ databases">
        <authorList>
            <person name="Lanie J.A."/>
            <person name="Ng W.-L."/>
            <person name="Kazmierczak K.M."/>
            <person name="Andrzejewski T.M."/>
            <person name="Davidsen T.M."/>
            <person name="Wayne K.J."/>
            <person name="Tettelin H."/>
            <person name="Glass J.I."/>
            <person name="Rusch D."/>
            <person name="Podicherti R."/>
            <person name="Tsui H.-C.T."/>
            <person name="Winkler M.E."/>
        </authorList>
    </citation>
    <scope>NUCLEOTIDE SEQUENCE</scope>
</reference>
<dbReference type="GO" id="GO:0006813">
    <property type="term" value="P:potassium ion transport"/>
    <property type="evidence" value="ECO:0007669"/>
    <property type="project" value="InterPro"/>
</dbReference>
<dbReference type="InterPro" id="IPR003148">
    <property type="entry name" value="RCK_N"/>
</dbReference>
<evidence type="ECO:0000313" key="2">
    <source>
        <dbReference type="EMBL" id="SVA11348.1"/>
    </source>
</evidence>
<dbReference type="Gene3D" id="3.30.70.1450">
    <property type="entry name" value="Regulator of K+ conductance, C-terminal domain"/>
    <property type="match status" value="1"/>
</dbReference>
<dbReference type="AlphaFoldDB" id="A0A381T6Y7"/>
<dbReference type="InterPro" id="IPR036721">
    <property type="entry name" value="RCK_C_sf"/>
</dbReference>
<organism evidence="2">
    <name type="scientific">marine metagenome</name>
    <dbReference type="NCBI Taxonomy" id="408172"/>
    <lineage>
        <taxon>unclassified sequences</taxon>
        <taxon>metagenomes</taxon>
        <taxon>ecological metagenomes</taxon>
    </lineage>
</organism>
<sequence length="228" mass="24704">MANKQVAVIGLGRFGVSTTRTLYNLGHDVLAIDKDEARVQSVLGQCTYAVSAECTNESALRDLGIQDYDVAIITIETNIADSVMACVLLKTIGVNTIVARARDSLHASTLRRIGVDRIIQPEEEMGTRLAHSLFNASVEEYLEITNNYGVSRYRVPEKLSGTTLEEIGFTNSRDSYGITAVALCKGRKVTLNPPVNSKVESGDFVIVAALDSDLETLDDSSDDSEGQI</sequence>
<proteinExistence type="predicted"/>
<dbReference type="Pfam" id="PF02254">
    <property type="entry name" value="TrkA_N"/>
    <property type="match status" value="1"/>
</dbReference>
<dbReference type="InterPro" id="IPR036291">
    <property type="entry name" value="NAD(P)-bd_dom_sf"/>
</dbReference>
<dbReference type="PROSITE" id="PS51201">
    <property type="entry name" value="RCK_N"/>
    <property type="match status" value="1"/>
</dbReference>
<dbReference type="PANTHER" id="PTHR43833:SF7">
    <property type="entry name" value="KTR SYSTEM POTASSIUM UPTAKE PROTEIN C"/>
    <property type="match status" value="1"/>
</dbReference>
<dbReference type="InterPro" id="IPR050721">
    <property type="entry name" value="Trk_Ktr_HKT_K-transport"/>
</dbReference>
<dbReference type="SUPFAM" id="SSF116726">
    <property type="entry name" value="TrkA C-terminal domain-like"/>
    <property type="match status" value="1"/>
</dbReference>
<dbReference type="PANTHER" id="PTHR43833">
    <property type="entry name" value="POTASSIUM CHANNEL PROTEIN 2-RELATED-RELATED"/>
    <property type="match status" value="1"/>
</dbReference>
<evidence type="ECO:0000259" key="1">
    <source>
        <dbReference type="PROSITE" id="PS51201"/>
    </source>
</evidence>
<name>A0A381T6Y7_9ZZZZ</name>
<dbReference type="SUPFAM" id="SSF51735">
    <property type="entry name" value="NAD(P)-binding Rossmann-fold domains"/>
    <property type="match status" value="1"/>
</dbReference>
<gene>
    <name evidence="2" type="ORF">METZ01_LOCUS64202</name>
</gene>
<dbReference type="EMBL" id="UINC01004045">
    <property type="protein sequence ID" value="SVA11348.1"/>
    <property type="molecule type" value="Genomic_DNA"/>
</dbReference>
<protein>
    <recommendedName>
        <fullName evidence="1">RCK N-terminal domain-containing protein</fullName>
    </recommendedName>
</protein>
<dbReference type="Gene3D" id="3.40.50.720">
    <property type="entry name" value="NAD(P)-binding Rossmann-like Domain"/>
    <property type="match status" value="1"/>
</dbReference>
<feature type="domain" description="RCK N-terminal" evidence="1">
    <location>
        <begin position="3"/>
        <end position="119"/>
    </location>
</feature>